<dbReference type="InterPro" id="IPR022486">
    <property type="entry name" value="PPK2_PA0141"/>
</dbReference>
<name>N0AYJ2_9HYPH</name>
<dbReference type="SUPFAM" id="SSF52540">
    <property type="entry name" value="P-loop containing nucleoside triphosphate hydrolases"/>
    <property type="match status" value="1"/>
</dbReference>
<keyword evidence="4" id="KW-0066">ATP synthesis</keyword>
<dbReference type="NCBIfam" id="TIGR03707">
    <property type="entry name" value="PPK2_P_aer"/>
    <property type="match status" value="1"/>
</dbReference>
<evidence type="ECO:0000256" key="5">
    <source>
        <dbReference type="ARBA" id="ARBA00024500"/>
    </source>
</evidence>
<accession>N0AYJ2</accession>
<comment type="subunit">
    <text evidence="6">Homotetramer.</text>
</comment>
<dbReference type="AlphaFoldDB" id="N0AYJ2"/>
<dbReference type="eggNOG" id="COG2326">
    <property type="taxonomic scope" value="Bacteria"/>
</dbReference>
<evidence type="ECO:0000259" key="8">
    <source>
        <dbReference type="Pfam" id="PF03976"/>
    </source>
</evidence>
<proteinExistence type="inferred from homology"/>
<evidence type="ECO:0000256" key="1">
    <source>
        <dbReference type="ARBA" id="ARBA00009924"/>
    </source>
</evidence>
<keyword evidence="10" id="KW-1185">Reference proteome</keyword>
<gene>
    <name evidence="9" type="ORF">HYPDE_22613</name>
</gene>
<keyword evidence="3 6" id="KW-0418">Kinase</keyword>
<evidence type="ECO:0000256" key="2">
    <source>
        <dbReference type="ARBA" id="ARBA00022679"/>
    </source>
</evidence>
<comment type="similarity">
    <text evidence="1 6">Belongs to the polyphosphate kinase 2 (PPK2) family. Class I subfamily.</text>
</comment>
<dbReference type="PANTHER" id="PTHR34383:SF1">
    <property type="entry name" value="ADP-POLYPHOSPHATE PHOSPHOTRANSFERASE"/>
    <property type="match status" value="1"/>
</dbReference>
<evidence type="ECO:0000313" key="9">
    <source>
        <dbReference type="EMBL" id="AGK56209.1"/>
    </source>
</evidence>
<dbReference type="Pfam" id="PF03976">
    <property type="entry name" value="PPK2"/>
    <property type="match status" value="1"/>
</dbReference>
<dbReference type="GO" id="GO:0008976">
    <property type="term" value="F:polyphosphate kinase activity"/>
    <property type="evidence" value="ECO:0007669"/>
    <property type="project" value="UniProtKB-UniRule"/>
</dbReference>
<comment type="function">
    <text evidence="6">Uses inorganic polyphosphate (polyP) as a donor to convert GDP to GTP or ADP to ATP.</text>
</comment>
<dbReference type="EC" id="2.7.4.-" evidence="6"/>
<dbReference type="Gene3D" id="3.40.50.300">
    <property type="entry name" value="P-loop containing nucleotide triphosphate hydrolases"/>
    <property type="match status" value="1"/>
</dbReference>
<feature type="region of interest" description="Disordered" evidence="7">
    <location>
        <begin position="1"/>
        <end position="37"/>
    </location>
</feature>
<keyword evidence="2 6" id="KW-0808">Transferase</keyword>
<evidence type="ECO:0000256" key="7">
    <source>
        <dbReference type="SAM" id="MobiDB-lite"/>
    </source>
</evidence>
<dbReference type="InterPro" id="IPR027417">
    <property type="entry name" value="P-loop_NTPase"/>
</dbReference>
<dbReference type="PANTHER" id="PTHR34383">
    <property type="entry name" value="POLYPHOSPHATE:AMP PHOSPHOTRANSFERASE-RELATED"/>
    <property type="match status" value="1"/>
</dbReference>
<sequence length="319" mass="36364">MSKSKGKGKSNKDQAAASAVKASDGEPSAADRKAAKKLAASEITSNFPYDFSIDAPKLPKAVDDAAMRSGGYPYDERMKRAEYEDRLLALQIELAKLQKHNLKTGGRILCLYEGRDGSGKGSCIKAFNQHMNPRNTRTVALTKPTETERGQLYFQRYAVHLPTAGEIVLFDRSWYNRAGIERVMGFCTEHQLAIFLREAPEFEGLLVRDGIRLFKFYLTIGREMQLKRFYERRQDPLKQWKLSDIDIASLSKYDDYTTAEVEMFRFTNTVIAPWTVVRANDQRRARLETIRHVLLAIDYEGRDFEAIGEADPQIIYSPK</sequence>
<evidence type="ECO:0000256" key="4">
    <source>
        <dbReference type="ARBA" id="ARBA00023310"/>
    </source>
</evidence>
<dbReference type="STRING" id="670307.HYPDE_22613"/>
<comment type="catalytic activity">
    <reaction evidence="5">
        <text>[phosphate](n) + ATP = [phosphate](n+1) + ADP</text>
        <dbReference type="Rhea" id="RHEA:19573"/>
        <dbReference type="Rhea" id="RHEA-COMP:9859"/>
        <dbReference type="Rhea" id="RHEA-COMP:14280"/>
        <dbReference type="ChEBI" id="CHEBI:16838"/>
        <dbReference type="ChEBI" id="CHEBI:30616"/>
        <dbReference type="ChEBI" id="CHEBI:456216"/>
    </reaction>
    <physiologicalReaction direction="right-to-left" evidence="5">
        <dbReference type="Rhea" id="RHEA:19575"/>
    </physiologicalReaction>
</comment>
<protein>
    <recommendedName>
        <fullName evidence="6">ADP/GDP-polyphosphate phosphotransferase</fullName>
        <ecNumber evidence="6">2.7.4.-</ecNumber>
    </recommendedName>
    <alternativeName>
        <fullName evidence="6">Polyphosphate kinase PPK2</fullName>
    </alternativeName>
</protein>
<dbReference type="GO" id="GO:0006754">
    <property type="term" value="P:ATP biosynthetic process"/>
    <property type="evidence" value="ECO:0007669"/>
    <property type="project" value="UniProtKB-KW"/>
</dbReference>
<organism evidence="9 10">
    <name type="scientific">Hyphomicrobium denitrificans 1NES1</name>
    <dbReference type="NCBI Taxonomy" id="670307"/>
    <lineage>
        <taxon>Bacteria</taxon>
        <taxon>Pseudomonadati</taxon>
        <taxon>Pseudomonadota</taxon>
        <taxon>Alphaproteobacteria</taxon>
        <taxon>Hyphomicrobiales</taxon>
        <taxon>Hyphomicrobiaceae</taxon>
        <taxon>Hyphomicrobium</taxon>
    </lineage>
</organism>
<dbReference type="KEGG" id="hdt:HYPDE_22613"/>
<feature type="domain" description="Polyphosphate kinase-2-related" evidence="8">
    <location>
        <begin position="78"/>
        <end position="301"/>
    </location>
</feature>
<evidence type="ECO:0000256" key="3">
    <source>
        <dbReference type="ARBA" id="ARBA00022777"/>
    </source>
</evidence>
<evidence type="ECO:0000256" key="6">
    <source>
        <dbReference type="RuleBase" id="RU369062"/>
    </source>
</evidence>
<evidence type="ECO:0000313" key="10">
    <source>
        <dbReference type="Proteomes" id="UP000005952"/>
    </source>
</evidence>
<dbReference type="Proteomes" id="UP000005952">
    <property type="component" value="Chromosome"/>
</dbReference>
<reference evidence="9 10" key="1">
    <citation type="journal article" date="2013" name="Genome Announc.">
        <title>Genome sequences for three denitrifying bacterial strains isolated from a uranium- and nitrate-contaminated subsurface environment.</title>
        <authorList>
            <person name="Venkatramanan R."/>
            <person name="Prakash O."/>
            <person name="Woyke T."/>
            <person name="Chain P."/>
            <person name="Goodwin L.A."/>
            <person name="Watson D."/>
            <person name="Brooks S."/>
            <person name="Kostka J.E."/>
            <person name="Green S.J."/>
        </authorList>
    </citation>
    <scope>NUCLEOTIDE SEQUENCE [LARGE SCALE GENOMIC DNA]</scope>
    <source>
        <strain evidence="9 10">1NES1</strain>
    </source>
</reference>
<dbReference type="HOGENOM" id="CLU_048699_2_1_5"/>
<dbReference type="InterPro" id="IPR022488">
    <property type="entry name" value="PPK2-related"/>
</dbReference>
<dbReference type="EMBL" id="CP005587">
    <property type="protein sequence ID" value="AGK56209.1"/>
    <property type="molecule type" value="Genomic_DNA"/>
</dbReference>